<proteinExistence type="predicted"/>
<dbReference type="RefSeq" id="WP_156967382.1">
    <property type="nucleotide sequence ID" value="NZ_CP011267.1"/>
</dbReference>
<name>A0A0F7IIM3_9EURY</name>
<dbReference type="AlphaFoldDB" id="A0A0F7IIM3"/>
<evidence type="ECO:0000313" key="1">
    <source>
        <dbReference type="EMBL" id="AKG91894.1"/>
    </source>
</evidence>
<evidence type="ECO:0000313" key="2">
    <source>
        <dbReference type="Proteomes" id="UP000034723"/>
    </source>
</evidence>
<sequence>MSRSYSIKKVEIVDDPVFLKVAKLEVFDKKIENFTRSVDRYTYKKTLECSLREFDSLINEIHIRMDLETLRKIDNDPDEQKKFIYRNVRFLDYKKLINIFLLKIIIKKNEKIEKKDLEYINSLLLYQLNDIYVVPILEFEGEIDKPTRVQIYNKFVEELLKEKNTVNPNLRIAISIPSYYPRRRLDSLFSLYEIENKEPTFIVVDFAYQRATDPSRIGIIPTINSYFLENNNEKYFIYGFNVKPYKKGEQTPLSEEIMLIESGFNAVGAPYKNKKIKLAFSPRTWDHLNKIFQNTDYKYHPLSEKDKRLLLENWLQQFLEFNVNLKEVKSTVNKYVRQYNFYSLNKEFLQISEKIWKSELEVLEEQILNKEVTLKANELAKKILKNKPKSNKHDITLDKFI</sequence>
<dbReference type="OrthoDB" id="386544at2157"/>
<dbReference type="GeneID" id="24803353"/>
<dbReference type="EMBL" id="CP011267">
    <property type="protein sequence ID" value="AKG91894.1"/>
    <property type="molecule type" value="Genomic_DNA"/>
</dbReference>
<reference evidence="1 2" key="1">
    <citation type="submission" date="2015-04" db="EMBL/GenBank/DDBJ databases">
        <title>The complete genome sequence of the hyperthermophilic, obligate iron-reducing archaeon Geoglobus ahangari strain 234T.</title>
        <authorList>
            <person name="Manzella M.P."/>
            <person name="Holmes D.E."/>
            <person name="Rocheleau J.M."/>
            <person name="Chung A."/>
            <person name="Reguera G."/>
            <person name="Kashefi K."/>
        </authorList>
    </citation>
    <scope>NUCLEOTIDE SEQUENCE [LARGE SCALE GENOMIC DNA]</scope>
    <source>
        <strain evidence="1 2">234</strain>
    </source>
</reference>
<dbReference type="Proteomes" id="UP000034723">
    <property type="component" value="Chromosome"/>
</dbReference>
<dbReference type="KEGG" id="gah:GAH_00771"/>
<keyword evidence="2" id="KW-1185">Reference proteome</keyword>
<accession>A0A0F7IIM3</accession>
<dbReference type="InParanoid" id="A0A0F7IIM3"/>
<protein>
    <submittedName>
        <fullName evidence="1">Uncharacterized protein</fullName>
    </submittedName>
</protein>
<gene>
    <name evidence="1" type="ORF">GAH_00771</name>
</gene>
<dbReference type="HOGENOM" id="CLU_686249_0_0_2"/>
<organism evidence="1 2">
    <name type="scientific">Geoglobus ahangari</name>
    <dbReference type="NCBI Taxonomy" id="113653"/>
    <lineage>
        <taxon>Archaea</taxon>
        <taxon>Methanobacteriati</taxon>
        <taxon>Methanobacteriota</taxon>
        <taxon>Archaeoglobi</taxon>
        <taxon>Archaeoglobales</taxon>
        <taxon>Archaeoglobaceae</taxon>
        <taxon>Geoglobus</taxon>
    </lineage>
</organism>